<keyword evidence="2" id="KW-1185">Reference proteome</keyword>
<dbReference type="AlphaFoldDB" id="A0A8K0GDK6"/>
<reference evidence="1" key="1">
    <citation type="submission" date="2019-08" db="EMBL/GenBank/DDBJ databases">
        <title>The genome of the North American firefly Photinus pyralis.</title>
        <authorList>
            <consortium name="Photinus pyralis genome working group"/>
            <person name="Fallon T.R."/>
            <person name="Sander Lower S.E."/>
            <person name="Weng J.-K."/>
        </authorList>
    </citation>
    <scope>NUCLEOTIDE SEQUENCE</scope>
    <source>
        <strain evidence="1">TRF0915ILg1</strain>
        <tissue evidence="1">Whole body</tissue>
    </source>
</reference>
<protein>
    <submittedName>
        <fullName evidence="1">Uncharacterized protein</fullName>
    </submittedName>
</protein>
<proteinExistence type="predicted"/>
<dbReference type="EMBL" id="VTPC01006236">
    <property type="protein sequence ID" value="KAF2895111.1"/>
    <property type="molecule type" value="Genomic_DNA"/>
</dbReference>
<feature type="non-terminal residue" evidence="1">
    <location>
        <position position="1"/>
    </location>
</feature>
<dbReference type="OrthoDB" id="6769807at2759"/>
<evidence type="ECO:0000313" key="2">
    <source>
        <dbReference type="Proteomes" id="UP000801492"/>
    </source>
</evidence>
<evidence type="ECO:0000313" key="1">
    <source>
        <dbReference type="EMBL" id="KAF2895111.1"/>
    </source>
</evidence>
<organism evidence="1 2">
    <name type="scientific">Ignelater luminosus</name>
    <name type="common">Cucubano</name>
    <name type="synonym">Pyrophorus luminosus</name>
    <dbReference type="NCBI Taxonomy" id="2038154"/>
    <lineage>
        <taxon>Eukaryota</taxon>
        <taxon>Metazoa</taxon>
        <taxon>Ecdysozoa</taxon>
        <taxon>Arthropoda</taxon>
        <taxon>Hexapoda</taxon>
        <taxon>Insecta</taxon>
        <taxon>Pterygota</taxon>
        <taxon>Neoptera</taxon>
        <taxon>Endopterygota</taxon>
        <taxon>Coleoptera</taxon>
        <taxon>Polyphaga</taxon>
        <taxon>Elateriformia</taxon>
        <taxon>Elateroidea</taxon>
        <taxon>Elateridae</taxon>
        <taxon>Agrypninae</taxon>
        <taxon>Pyrophorini</taxon>
        <taxon>Ignelater</taxon>
    </lineage>
</organism>
<name>A0A8K0GDK6_IGNLU</name>
<gene>
    <name evidence="1" type="ORF">ILUMI_11063</name>
</gene>
<sequence>TPKDLRGLNIPGNKKPAHTIQLIKNHIQSFPVKMGHYTGKEYCYLSEKLDVKRTHALFLEETSEVNHTVLRFCCALVELGRFDSVEQYFPIQGHSFLPCDRNFAVTKRKILAL</sequence>
<accession>A0A8K0GDK6</accession>
<comment type="caution">
    <text evidence="1">The sequence shown here is derived from an EMBL/GenBank/DDBJ whole genome shotgun (WGS) entry which is preliminary data.</text>
</comment>
<dbReference type="Proteomes" id="UP000801492">
    <property type="component" value="Unassembled WGS sequence"/>
</dbReference>